<reference evidence="2 3" key="1">
    <citation type="submission" date="2017-04" db="EMBL/GenBank/DDBJ databases">
        <authorList>
            <person name="Afonso C.L."/>
            <person name="Miller P.J."/>
            <person name="Scott M.A."/>
            <person name="Spackman E."/>
            <person name="Goraichik I."/>
            <person name="Dimitrov K.M."/>
            <person name="Suarez D.L."/>
            <person name="Swayne D.E."/>
        </authorList>
    </citation>
    <scope>NUCLEOTIDE SEQUENCE [LARGE SCALE GENOMIC DNA]</scope>
    <source>
        <strain evidence="2 3">CGMCC 1.10972</strain>
    </source>
</reference>
<dbReference type="InterPro" id="IPR009506">
    <property type="entry name" value="YjiS-like"/>
</dbReference>
<dbReference type="AlphaFoldDB" id="A0A1W2EDN1"/>
<dbReference type="Pfam" id="PF06568">
    <property type="entry name" value="YjiS-like"/>
    <property type="match status" value="1"/>
</dbReference>
<keyword evidence="3" id="KW-1185">Reference proteome</keyword>
<name>A0A1W2EDN1_9HYPH</name>
<feature type="domain" description="YjiS-like" evidence="1">
    <location>
        <begin position="6"/>
        <end position="41"/>
    </location>
</feature>
<evidence type="ECO:0000313" key="2">
    <source>
        <dbReference type="EMBL" id="SMD07198.1"/>
    </source>
</evidence>
<evidence type="ECO:0000313" key="3">
    <source>
        <dbReference type="Proteomes" id="UP000192656"/>
    </source>
</evidence>
<organism evidence="2 3">
    <name type="scientific">Fulvimarina manganoxydans</name>
    <dbReference type="NCBI Taxonomy" id="937218"/>
    <lineage>
        <taxon>Bacteria</taxon>
        <taxon>Pseudomonadati</taxon>
        <taxon>Pseudomonadota</taxon>
        <taxon>Alphaproteobacteria</taxon>
        <taxon>Hyphomicrobiales</taxon>
        <taxon>Aurantimonadaceae</taxon>
        <taxon>Fulvimarina</taxon>
    </lineage>
</organism>
<dbReference type="RefSeq" id="WP_084412124.1">
    <property type="nucleotide sequence ID" value="NZ_FWXR01000023.1"/>
</dbReference>
<dbReference type="OrthoDB" id="8244198at2"/>
<sequence>MFRAFATQFAQMRSRSHDVRKLRMMDDRELADIGLLRSDIERAVRWGRR</sequence>
<gene>
    <name evidence="2" type="ORF">SAMN06297251_12376</name>
</gene>
<accession>A0A1W2EDN1</accession>
<dbReference type="Proteomes" id="UP000192656">
    <property type="component" value="Unassembled WGS sequence"/>
</dbReference>
<dbReference type="EMBL" id="FWXR01000023">
    <property type="protein sequence ID" value="SMD07198.1"/>
    <property type="molecule type" value="Genomic_DNA"/>
</dbReference>
<evidence type="ECO:0000259" key="1">
    <source>
        <dbReference type="Pfam" id="PF06568"/>
    </source>
</evidence>
<proteinExistence type="predicted"/>
<protein>
    <recommendedName>
        <fullName evidence="1">YjiS-like domain-containing protein</fullName>
    </recommendedName>
</protein>